<dbReference type="PROSITE" id="PS00134">
    <property type="entry name" value="TRYPSIN_HIS"/>
    <property type="match status" value="4"/>
</dbReference>
<feature type="domain" description="Peptidase S1" evidence="10">
    <location>
        <begin position="894"/>
        <end position="1129"/>
    </location>
</feature>
<dbReference type="InterPro" id="IPR018114">
    <property type="entry name" value="TRYPSIN_HIS"/>
</dbReference>
<dbReference type="KEGG" id="soy:115879707"/>
<accession>A0A6J2XNS8</accession>
<protein>
    <submittedName>
        <fullName evidence="12">LOW QUALITY PROTEIN: uncharacterized protein LOC115879707</fullName>
    </submittedName>
</protein>
<dbReference type="InterPro" id="IPR033116">
    <property type="entry name" value="TRYPSIN_SER"/>
</dbReference>
<dbReference type="InterPro" id="IPR043504">
    <property type="entry name" value="Peptidase_S1_PA_chymotrypsin"/>
</dbReference>
<dbReference type="Gene3D" id="2.40.10.10">
    <property type="entry name" value="Trypsin-like serine proteases"/>
    <property type="match status" value="4"/>
</dbReference>
<dbReference type="InterPro" id="IPR001254">
    <property type="entry name" value="Trypsin_dom"/>
</dbReference>
<gene>
    <name evidence="12" type="primary">LOC115879707</name>
</gene>
<keyword evidence="7" id="KW-1015">Disulfide bond</keyword>
<dbReference type="CDD" id="cd00190">
    <property type="entry name" value="Tryp_SPc"/>
    <property type="match status" value="4"/>
</dbReference>
<keyword evidence="11" id="KW-1185">Reference proteome</keyword>
<evidence type="ECO:0000256" key="6">
    <source>
        <dbReference type="ARBA" id="ARBA00023145"/>
    </source>
</evidence>
<feature type="signal peptide" evidence="9">
    <location>
        <begin position="1"/>
        <end position="18"/>
    </location>
</feature>
<evidence type="ECO:0000256" key="2">
    <source>
        <dbReference type="ARBA" id="ARBA00022670"/>
    </source>
</evidence>
<comment type="similarity">
    <text evidence="1">Belongs to the peptidase S1 family.</text>
</comment>
<dbReference type="GO" id="GO:0004252">
    <property type="term" value="F:serine-type endopeptidase activity"/>
    <property type="evidence" value="ECO:0007669"/>
    <property type="project" value="InterPro"/>
</dbReference>
<keyword evidence="2 8" id="KW-0645">Protease</keyword>
<reference evidence="12" key="1">
    <citation type="submission" date="2025-08" db="UniProtKB">
        <authorList>
            <consortium name="RefSeq"/>
        </authorList>
    </citation>
    <scope>IDENTIFICATION</scope>
    <source>
        <tissue evidence="12">Gonads</tissue>
    </source>
</reference>
<feature type="domain" description="Peptidase S1" evidence="10">
    <location>
        <begin position="43"/>
        <end position="275"/>
    </location>
</feature>
<dbReference type="OrthoDB" id="10051896at2759"/>
<evidence type="ECO:0000256" key="9">
    <source>
        <dbReference type="SAM" id="SignalP"/>
    </source>
</evidence>
<evidence type="ECO:0000256" key="1">
    <source>
        <dbReference type="ARBA" id="ARBA00007664"/>
    </source>
</evidence>
<dbReference type="GeneID" id="115879707"/>
<feature type="domain" description="Peptidase S1" evidence="10">
    <location>
        <begin position="354"/>
        <end position="586"/>
    </location>
</feature>
<feature type="chain" id="PRO_5027048678" evidence="9">
    <location>
        <begin position="19"/>
        <end position="1130"/>
    </location>
</feature>
<feature type="domain" description="Peptidase S1" evidence="10">
    <location>
        <begin position="609"/>
        <end position="841"/>
    </location>
</feature>
<keyword evidence="5 8" id="KW-0720">Serine protease</keyword>
<name>A0A6J2XNS8_SITOR</name>
<keyword evidence="3 9" id="KW-0732">Signal</keyword>
<proteinExistence type="inferred from homology"/>
<evidence type="ECO:0000313" key="11">
    <source>
        <dbReference type="Proteomes" id="UP000504635"/>
    </source>
</evidence>
<evidence type="ECO:0000313" key="12">
    <source>
        <dbReference type="RefSeq" id="XP_030752525.1"/>
    </source>
</evidence>
<sequence>MVVKEILVLCLIFVGTKCASMFNENDIISYHAKFKPISNDTRIVGGSPVDIPSYRYQGSLQYWHRHMCGVALISNTWVLTAAHCTLMLVFPLPKYSLTVRFGTRFQQNEGFVFQVAEVIDHPQYDYNNIDYDVALIRLGREVTFGNTIGVIPLPSRDQALVAGSTCIVTGWGTLTSGGVSPAGLQMVQVPLVSNENCEEYYSAIIGPGSITDRMMCAGFAEGGSDACQGDSGGPLVVDGLLIGIVSWGYDCAQPNAPGVYANVVALRDWIQENSGIIILNTKSVIWNKYQFYFSLLQNLYAEPTEASTKMVLKVILVLCLIFVGIKSASVFNDESFASYHERFHPTSNDTSTFIVGGSPVDISSYRYQVSLQYWHRHICGGALISNIWVLTAAHCTKMLIFSLPKYALSVRLGSRFQQNEGFVYQIAEVIDHPQYSFLTIDYDISLLRLGTAVTFGNTIQPIPLPSRDQALVPGSVCTITGWGTLTQGGVTPAGLQMVQVPLISNESCNQYYATITGPASITDRMMCAGSPYGGRDACQNDSGGPLAVDGLLIGIVSWGSGCARNQAPGVYANVVFFRDWIQQHSGLSESFASYHERFHPTNNDTSTFIVGGLPVDISSYRYQVSLQYWHRHMCGGALISNLWVLTAAHCTKMFIFPLPKYSMSVRLGSRFQQNEGFVYQIAEVIDHPQYNFNTIDYDISLLRLGRAVTFGNTIQPIPLPSRDQALVPGSVCTITGWGTLTQGGVTPAGLQMVQVPLISNESCNQYYSTGTGPAAITDGMMCAGSPYGGRDACQNDSGGPLVVDGLLIGIVSWGYGCAQYQAPGVYANVVFFRDWIQQHISLLLNPLQNPSEMVLKEILLLCLAFVSVKSIEYNRSYFETYQSKYIPLSNDTRIVGGVPVDISSYRYQGSFQYWHRHICGVVLISRIWVLTAAHCTRAIYRVTLPPPRHTFSVRFGSTFQQNEGYVFNIAEIIDHPQYNSGTIDYDISLIRLGREVTFSSTIGLIPLPTRDQALVPGSVCIVNGWGTLAPGGVTPSGLQMVQVPLISIETCNEYYRAILGREAITDRMMCAGSPYGGRDSCQRDSGGPLVVDGVLIGIVSWGWQCALYQAPGVYVNVVTRRDWITEHTGL</sequence>
<evidence type="ECO:0000256" key="3">
    <source>
        <dbReference type="ARBA" id="ARBA00022729"/>
    </source>
</evidence>
<evidence type="ECO:0000256" key="7">
    <source>
        <dbReference type="ARBA" id="ARBA00023157"/>
    </source>
</evidence>
<dbReference type="PROSITE" id="PS50240">
    <property type="entry name" value="TRYPSIN_DOM"/>
    <property type="match status" value="4"/>
</dbReference>
<dbReference type="InParanoid" id="A0A6J2XNS8"/>
<dbReference type="SUPFAM" id="SSF50494">
    <property type="entry name" value="Trypsin-like serine proteases"/>
    <property type="match status" value="4"/>
</dbReference>
<evidence type="ECO:0000256" key="4">
    <source>
        <dbReference type="ARBA" id="ARBA00022801"/>
    </source>
</evidence>
<dbReference type="PRINTS" id="PR00722">
    <property type="entry name" value="CHYMOTRYPSIN"/>
</dbReference>
<evidence type="ECO:0000256" key="5">
    <source>
        <dbReference type="ARBA" id="ARBA00022825"/>
    </source>
</evidence>
<dbReference type="InterPro" id="IPR050430">
    <property type="entry name" value="Peptidase_S1"/>
</dbReference>
<dbReference type="SMART" id="SM00020">
    <property type="entry name" value="Tryp_SPc"/>
    <property type="match status" value="4"/>
</dbReference>
<dbReference type="Proteomes" id="UP000504635">
    <property type="component" value="Unplaced"/>
</dbReference>
<keyword evidence="6" id="KW-0865">Zymogen</keyword>
<dbReference type="FunFam" id="2.40.10.10:FF:000077">
    <property type="entry name" value="Predicted protein"/>
    <property type="match status" value="4"/>
</dbReference>
<organism evidence="11 12">
    <name type="scientific">Sitophilus oryzae</name>
    <name type="common">Rice weevil</name>
    <name type="synonym">Curculio oryzae</name>
    <dbReference type="NCBI Taxonomy" id="7048"/>
    <lineage>
        <taxon>Eukaryota</taxon>
        <taxon>Metazoa</taxon>
        <taxon>Ecdysozoa</taxon>
        <taxon>Arthropoda</taxon>
        <taxon>Hexapoda</taxon>
        <taxon>Insecta</taxon>
        <taxon>Pterygota</taxon>
        <taxon>Neoptera</taxon>
        <taxon>Endopterygota</taxon>
        <taxon>Coleoptera</taxon>
        <taxon>Polyphaga</taxon>
        <taxon>Cucujiformia</taxon>
        <taxon>Curculionidae</taxon>
        <taxon>Dryophthorinae</taxon>
        <taxon>Sitophilus</taxon>
    </lineage>
</organism>
<dbReference type="PANTHER" id="PTHR24276">
    <property type="entry name" value="POLYSERASE-RELATED"/>
    <property type="match status" value="1"/>
</dbReference>
<dbReference type="InterPro" id="IPR009003">
    <property type="entry name" value="Peptidase_S1_PA"/>
</dbReference>
<evidence type="ECO:0000259" key="10">
    <source>
        <dbReference type="PROSITE" id="PS50240"/>
    </source>
</evidence>
<dbReference type="PANTHER" id="PTHR24276:SF91">
    <property type="entry name" value="AT26814P-RELATED"/>
    <property type="match status" value="1"/>
</dbReference>
<dbReference type="Pfam" id="PF00089">
    <property type="entry name" value="Trypsin"/>
    <property type="match status" value="4"/>
</dbReference>
<dbReference type="AlphaFoldDB" id="A0A6J2XNS8"/>
<dbReference type="PROSITE" id="PS00135">
    <property type="entry name" value="TRYPSIN_SER"/>
    <property type="match status" value="1"/>
</dbReference>
<dbReference type="InterPro" id="IPR001314">
    <property type="entry name" value="Peptidase_S1A"/>
</dbReference>
<evidence type="ECO:0000256" key="8">
    <source>
        <dbReference type="RuleBase" id="RU363034"/>
    </source>
</evidence>
<keyword evidence="4 8" id="KW-0378">Hydrolase</keyword>
<dbReference type="RefSeq" id="XP_030752525.1">
    <property type="nucleotide sequence ID" value="XM_030896665.1"/>
</dbReference>
<dbReference type="GO" id="GO:0006508">
    <property type="term" value="P:proteolysis"/>
    <property type="evidence" value="ECO:0007669"/>
    <property type="project" value="UniProtKB-KW"/>
</dbReference>